<dbReference type="RefSeq" id="WP_021692258.1">
    <property type="nucleotide sequence ID" value="NZ_BATB01000001.1"/>
</dbReference>
<dbReference type="EMBL" id="BATB01000001">
    <property type="protein sequence ID" value="GAD54149.1"/>
    <property type="molecule type" value="Genomic_DNA"/>
</dbReference>
<evidence type="ECO:0000313" key="2">
    <source>
        <dbReference type="Proteomes" id="UP000016566"/>
    </source>
</evidence>
<comment type="caution">
    <text evidence="1">The sequence shown here is derived from an EMBL/GenBank/DDBJ whole genome shotgun (WGS) entry which is preliminary data.</text>
</comment>
<name>U3A8Z4_9RHOB</name>
<gene>
    <name evidence="1" type="ORF">MBELCI_0201</name>
</gene>
<reference evidence="1" key="1">
    <citation type="journal article" date="2013" name="Genome Announc.">
        <title>Draft Genome Sequence of Loktanella cinnabarina LL-001T, Isolated from Deep-Sea Floor Sediment.</title>
        <authorList>
            <person name="Nishi S."/>
            <person name="Tsubouchi T."/>
            <person name="Takaki Y."/>
            <person name="Koyanagi R."/>
            <person name="Satoh N."/>
            <person name="Maruyama T."/>
            <person name="Hatada Y."/>
        </authorList>
    </citation>
    <scope>NUCLEOTIDE SEQUENCE [LARGE SCALE GENOMIC DNA]</scope>
    <source>
        <strain evidence="1">LL-001</strain>
    </source>
</reference>
<evidence type="ECO:0008006" key="3">
    <source>
        <dbReference type="Google" id="ProtNLM"/>
    </source>
</evidence>
<dbReference type="eggNOG" id="COG3915">
    <property type="taxonomic scope" value="Bacteria"/>
</dbReference>
<accession>U3A8Z4</accession>
<protein>
    <recommendedName>
        <fullName evidence="3">Oxidoreductase molybdopterin-binding domain-containing protein</fullName>
    </recommendedName>
</protein>
<dbReference type="AlphaFoldDB" id="U3A8Z4"/>
<evidence type="ECO:0000313" key="1">
    <source>
        <dbReference type="EMBL" id="GAD54149.1"/>
    </source>
</evidence>
<proteinExistence type="predicted"/>
<dbReference type="Proteomes" id="UP000016566">
    <property type="component" value="Unassembled WGS sequence"/>
</dbReference>
<dbReference type="OrthoDB" id="9798763at2"/>
<dbReference type="SUPFAM" id="SSF56524">
    <property type="entry name" value="Oxidoreductase molybdopterin-binding domain"/>
    <property type="match status" value="1"/>
</dbReference>
<dbReference type="STRING" id="1337093.MBELCI_0201"/>
<organism evidence="1 2">
    <name type="scientific">Limimaricola cinnabarinus LL-001</name>
    <dbReference type="NCBI Taxonomy" id="1337093"/>
    <lineage>
        <taxon>Bacteria</taxon>
        <taxon>Pseudomonadati</taxon>
        <taxon>Pseudomonadota</taxon>
        <taxon>Alphaproteobacteria</taxon>
        <taxon>Rhodobacterales</taxon>
        <taxon>Paracoccaceae</taxon>
        <taxon>Limimaricola</taxon>
    </lineage>
</organism>
<dbReference type="InterPro" id="IPR036374">
    <property type="entry name" value="OxRdtase_Mopterin-bd_sf"/>
</dbReference>
<dbReference type="Gene3D" id="3.90.420.10">
    <property type="entry name" value="Oxidoreductase, molybdopterin-binding domain"/>
    <property type="match status" value="1"/>
</dbReference>
<keyword evidence="2" id="KW-1185">Reference proteome</keyword>
<sequence length="191" mass="20909">MQMVYAGAIVGLTFTGLALVGWNMPMFSNAEHEATVTEVPRPAAAGSSATEPGVLRIGRGDEGAVRFDLQDLDALPQLVFETGTIWTDGVSTFSGVPVAALLEKAGLEKTLEQPDATLELIALNDYRVRIPMDEIGPELPIIATRIDGKTVPVRDKGPYWLVYPYDSDPRFRTEDVYARSIWQLAKMVVIE</sequence>